<protein>
    <submittedName>
        <fullName evidence="1">GNAT family N-acetyltransferase</fullName>
    </submittedName>
</protein>
<proteinExistence type="predicted"/>
<organism evidence="1 2">
    <name type="scientific">Staphylococcus hyicus</name>
    <dbReference type="NCBI Taxonomy" id="1284"/>
    <lineage>
        <taxon>Bacteria</taxon>
        <taxon>Bacillati</taxon>
        <taxon>Bacillota</taxon>
        <taxon>Bacilli</taxon>
        <taxon>Bacillales</taxon>
        <taxon>Staphylococcaceae</taxon>
        <taxon>Staphylococcus</taxon>
    </lineage>
</organism>
<dbReference type="EMBL" id="QXVO01000025">
    <property type="protein sequence ID" value="RIO44964.1"/>
    <property type="molecule type" value="Genomic_DNA"/>
</dbReference>
<dbReference type="Pfam" id="PF00583">
    <property type="entry name" value="Acetyltransf_1"/>
    <property type="match status" value="1"/>
</dbReference>
<dbReference type="KEGG" id="shu:SHYC_00695"/>
<dbReference type="RefSeq" id="WP_039643598.1">
    <property type="nucleotide sequence ID" value="NZ_CP118163.1"/>
</dbReference>
<dbReference type="GO" id="GO:0016747">
    <property type="term" value="F:acyltransferase activity, transferring groups other than amino-acyl groups"/>
    <property type="evidence" value="ECO:0007669"/>
    <property type="project" value="InterPro"/>
</dbReference>
<dbReference type="AlphaFoldDB" id="A0A0A8HMU4"/>
<keyword evidence="1" id="KW-0808">Transferase</keyword>
<dbReference type="Proteomes" id="UP000285625">
    <property type="component" value="Unassembled WGS sequence"/>
</dbReference>
<dbReference type="STRING" id="1284.SHYC_00695"/>
<dbReference type="InterPro" id="IPR016181">
    <property type="entry name" value="Acyl_CoA_acyltransferase"/>
</dbReference>
<dbReference type="HOGENOM" id="CLU_140876_0_0_9"/>
<dbReference type="PROSITE" id="PS51186">
    <property type="entry name" value="GNAT"/>
    <property type="match status" value="1"/>
</dbReference>
<comment type="caution">
    <text evidence="1">The sequence shown here is derived from an EMBL/GenBank/DDBJ whole genome shotgun (WGS) entry which is preliminary data.</text>
</comment>
<dbReference type="InterPro" id="IPR000182">
    <property type="entry name" value="GNAT_dom"/>
</dbReference>
<evidence type="ECO:0000313" key="2">
    <source>
        <dbReference type="Proteomes" id="UP000285625"/>
    </source>
</evidence>
<evidence type="ECO:0000313" key="1">
    <source>
        <dbReference type="EMBL" id="RIO44964.1"/>
    </source>
</evidence>
<dbReference type="SUPFAM" id="SSF55729">
    <property type="entry name" value="Acyl-CoA N-acyltransferases (Nat)"/>
    <property type="match status" value="1"/>
</dbReference>
<name>A0A0A8HMU4_STAHY</name>
<reference evidence="1 2" key="1">
    <citation type="journal article" date="2016" name="Front. Microbiol.">
        <title>Comprehensive Phylogenetic Analysis of Bovine Non-aureus Staphylococci Species Based on Whole-Genome Sequencing.</title>
        <authorList>
            <person name="Naushad S."/>
            <person name="Barkema H.W."/>
            <person name="Luby C."/>
            <person name="Condas L.A."/>
            <person name="Nobrega D.B."/>
            <person name="Carson D.A."/>
            <person name="De Buck J."/>
        </authorList>
    </citation>
    <scope>NUCLEOTIDE SEQUENCE [LARGE SCALE GENOMIC DNA]</scope>
    <source>
        <strain evidence="1 2">SNUC 5959</strain>
    </source>
</reference>
<sequence length="158" mass="17750">MNIVKTNTLSQEDKHAFFHFYCGGSRMVVSSGDYDLNILPGLAAIEGDEIIGILTFLVFEAHVEIISLHCSEQNKGVGTRLINMMDDVVKQYQKHKLKVITTNDNLDALRFYQKRGFRIVNVIPNAVETARAKKPDIPKLSESGIPIKDELVLLKTYA</sequence>
<dbReference type="Gene3D" id="3.40.630.30">
    <property type="match status" value="1"/>
</dbReference>
<accession>A0A0A8HMU4</accession>
<dbReference type="CDD" id="cd04301">
    <property type="entry name" value="NAT_SF"/>
    <property type="match status" value="1"/>
</dbReference>
<gene>
    <name evidence="1" type="ORF">BUZ57_08460</name>
</gene>